<evidence type="ECO:0000259" key="2">
    <source>
        <dbReference type="Pfam" id="PF21302"/>
    </source>
</evidence>
<dbReference type="Pfam" id="PF21302">
    <property type="entry name" value="Zn_ribbon_RlmA"/>
    <property type="match status" value="1"/>
</dbReference>
<dbReference type="InterPro" id="IPR016718">
    <property type="entry name" value="rRNA_m1G-MeTrfase_A_prd"/>
</dbReference>
<dbReference type="EC" id="2.1.1.187" evidence="3"/>
<comment type="caution">
    <text evidence="3">The sequence shown here is derived from an EMBL/GenBank/DDBJ whole genome shotgun (WGS) entry which is preliminary data.</text>
</comment>
<protein>
    <submittedName>
        <fullName evidence="3">23S rRNA (Guanine(745)-N(1))-methyltransferase</fullName>
        <ecNumber evidence="3">2.1.1.187</ecNumber>
    </submittedName>
</protein>
<feature type="domain" description="Methyltransferase" evidence="1">
    <location>
        <begin position="91"/>
        <end position="170"/>
    </location>
</feature>
<evidence type="ECO:0000313" key="3">
    <source>
        <dbReference type="EMBL" id="MFM2485310.1"/>
    </source>
</evidence>
<gene>
    <name evidence="3" type="primary">rlmA</name>
    <name evidence="3" type="ORF">ABUE30_09590</name>
</gene>
<dbReference type="RefSeq" id="WP_408623524.1">
    <property type="nucleotide sequence ID" value="NZ_JBEQCT010000003.1"/>
</dbReference>
<dbReference type="GO" id="GO:0052911">
    <property type="term" value="F:23S rRNA (guanine(745)-N(1))-methyltransferase activity"/>
    <property type="evidence" value="ECO:0007669"/>
    <property type="project" value="UniProtKB-EC"/>
</dbReference>
<dbReference type="CDD" id="cd02440">
    <property type="entry name" value="AdoMet_MTases"/>
    <property type="match status" value="1"/>
</dbReference>
<organism evidence="3 4">
    <name type="scientific">Celerinatantimonas yamalensis</name>
    <dbReference type="NCBI Taxonomy" id="559956"/>
    <lineage>
        <taxon>Bacteria</taxon>
        <taxon>Pseudomonadati</taxon>
        <taxon>Pseudomonadota</taxon>
        <taxon>Gammaproteobacteria</taxon>
        <taxon>Celerinatantimonadaceae</taxon>
        <taxon>Celerinatantimonas</taxon>
    </lineage>
</organism>
<dbReference type="Pfam" id="PF13649">
    <property type="entry name" value="Methyltransf_25"/>
    <property type="match status" value="1"/>
</dbReference>
<dbReference type="InterPro" id="IPR048647">
    <property type="entry name" value="RlmA_N"/>
</dbReference>
<dbReference type="PANTHER" id="PTHR43460:SF1">
    <property type="entry name" value="METHYLTRANSFERASE TYPE 11 DOMAIN-CONTAINING PROTEIN"/>
    <property type="match status" value="1"/>
</dbReference>
<dbReference type="InterPro" id="IPR029063">
    <property type="entry name" value="SAM-dependent_MTases_sf"/>
</dbReference>
<dbReference type="EMBL" id="JBEQCT010000003">
    <property type="protein sequence ID" value="MFM2485310.1"/>
    <property type="molecule type" value="Genomic_DNA"/>
</dbReference>
<evidence type="ECO:0000259" key="1">
    <source>
        <dbReference type="Pfam" id="PF13649"/>
    </source>
</evidence>
<sequence>MSTPSILSCPICHGPLIQNGKAWQCNHRHHFDQAKEGYVNLLAVQFKHSKNPGDNATMLKARQLFLQQGYYQPLADALIQMAATAKSYHQILDMGCGEGFYTDQLRQLDAQVWGLDIAKRGIQQAAKRYPECRFVVASNQRLPFADQSLDLITRIFAPQDDSQVMRCLRPGAALITVVPGAWHLKQLRQYIYPELRAHVDVPETLPGLTHQQSQTICYPMTLDANSREQLMDMTPFAWKLTRDTRQQFIEDKSPVDAQFTLHHYTRDAH</sequence>
<dbReference type="InterPro" id="IPR041698">
    <property type="entry name" value="Methyltransf_25"/>
</dbReference>
<feature type="domain" description="23S rRNA (guanine(745)-N(1))-methyltransferase N-terminal" evidence="2">
    <location>
        <begin position="8"/>
        <end position="50"/>
    </location>
</feature>
<reference evidence="3 4" key="1">
    <citation type="journal article" date="2013" name="Int. J. Syst. Evol. Microbiol.">
        <title>Celerinatantimonas yamalensis sp. nov., a cold-adapted diazotrophic bacterium from a cold permafrost brine.</title>
        <authorList>
            <person name="Shcherbakova V."/>
            <person name="Chuvilskaya N."/>
            <person name="Rivkina E."/>
            <person name="Demidov N."/>
            <person name="Uchaeva V."/>
            <person name="Suetin S."/>
            <person name="Suzina N."/>
            <person name="Gilichinsky D."/>
        </authorList>
    </citation>
    <scope>NUCLEOTIDE SEQUENCE [LARGE SCALE GENOMIC DNA]</scope>
    <source>
        <strain evidence="3 4">C7</strain>
    </source>
</reference>
<name>A0ABW9G6M1_9GAMM</name>
<dbReference type="PANTHER" id="PTHR43460">
    <property type="entry name" value="METHYLTRANSFERASE"/>
    <property type="match status" value="1"/>
</dbReference>
<dbReference type="PIRSF" id="PIRSF018249">
    <property type="entry name" value="MyrA_prd"/>
    <property type="match status" value="1"/>
</dbReference>
<keyword evidence="3" id="KW-0808">Transferase</keyword>
<accession>A0ABW9G6M1</accession>
<dbReference type="SUPFAM" id="SSF53335">
    <property type="entry name" value="S-adenosyl-L-methionine-dependent methyltransferases"/>
    <property type="match status" value="1"/>
</dbReference>
<dbReference type="Proteomes" id="UP001629953">
    <property type="component" value="Unassembled WGS sequence"/>
</dbReference>
<dbReference type="NCBIfam" id="NF008300">
    <property type="entry name" value="PRK11088.1"/>
    <property type="match status" value="1"/>
</dbReference>
<evidence type="ECO:0000313" key="4">
    <source>
        <dbReference type="Proteomes" id="UP001629953"/>
    </source>
</evidence>
<dbReference type="InterPro" id="IPR052939">
    <property type="entry name" value="23S_rRNA_MeTrnsfrase_RlmA"/>
</dbReference>
<dbReference type="Gene3D" id="3.40.50.150">
    <property type="entry name" value="Vaccinia Virus protein VP39"/>
    <property type="match status" value="1"/>
</dbReference>
<proteinExistence type="predicted"/>
<keyword evidence="4" id="KW-1185">Reference proteome</keyword>
<keyword evidence="3" id="KW-0489">Methyltransferase</keyword>